<evidence type="ECO:0000256" key="2">
    <source>
        <dbReference type="ARBA" id="ARBA00023125"/>
    </source>
</evidence>
<keyword evidence="3" id="KW-0804">Transcription</keyword>
<dbReference type="Proteomes" id="UP001432209">
    <property type="component" value="Chromosome"/>
</dbReference>
<reference evidence="5" key="1">
    <citation type="submission" date="2022-10" db="EMBL/GenBank/DDBJ databases">
        <title>The complete genomes of actinobacterial strains from the NBC collection.</title>
        <authorList>
            <person name="Joergensen T.S."/>
            <person name="Alvarez Arevalo M."/>
            <person name="Sterndorff E.B."/>
            <person name="Faurdal D."/>
            <person name="Vuksanovic O."/>
            <person name="Mourched A.-S."/>
            <person name="Charusanti P."/>
            <person name="Shaw S."/>
            <person name="Blin K."/>
            <person name="Weber T."/>
        </authorList>
    </citation>
    <scope>NUCLEOTIDE SEQUENCE</scope>
    <source>
        <strain evidence="5">NBC_01432</strain>
    </source>
</reference>
<dbReference type="RefSeq" id="WP_329074106.1">
    <property type="nucleotide sequence ID" value="NZ_CP109421.1"/>
</dbReference>
<proteinExistence type="predicted"/>
<protein>
    <submittedName>
        <fullName evidence="5">AraC family transcriptional regulator</fullName>
    </submittedName>
</protein>
<dbReference type="EMBL" id="CP109495">
    <property type="protein sequence ID" value="WUX50488.1"/>
    <property type="molecule type" value="Genomic_DNA"/>
</dbReference>
<dbReference type="Pfam" id="PF12833">
    <property type="entry name" value="HTH_18"/>
    <property type="match status" value="1"/>
</dbReference>
<name>A0ABZ1ZVJ6_STRNV</name>
<evidence type="ECO:0000313" key="6">
    <source>
        <dbReference type="Proteomes" id="UP001432209"/>
    </source>
</evidence>
<feature type="domain" description="HTH araC/xylS-type" evidence="4">
    <location>
        <begin position="169"/>
        <end position="267"/>
    </location>
</feature>
<organism evidence="5 6">
    <name type="scientific">Streptomyces niveus</name>
    <name type="common">Streptomyces spheroides</name>
    <dbReference type="NCBI Taxonomy" id="193462"/>
    <lineage>
        <taxon>Bacteria</taxon>
        <taxon>Bacillati</taxon>
        <taxon>Actinomycetota</taxon>
        <taxon>Actinomycetes</taxon>
        <taxon>Kitasatosporales</taxon>
        <taxon>Streptomycetaceae</taxon>
        <taxon>Streptomyces</taxon>
    </lineage>
</organism>
<dbReference type="SMART" id="SM00342">
    <property type="entry name" value="HTH_ARAC"/>
    <property type="match status" value="1"/>
</dbReference>
<evidence type="ECO:0000259" key="4">
    <source>
        <dbReference type="PROSITE" id="PS01124"/>
    </source>
</evidence>
<keyword evidence="1" id="KW-0805">Transcription regulation</keyword>
<dbReference type="GeneID" id="91346692"/>
<dbReference type="SUPFAM" id="SSF46689">
    <property type="entry name" value="Homeodomain-like"/>
    <property type="match status" value="2"/>
</dbReference>
<accession>A0ABZ1ZVJ6</accession>
<evidence type="ECO:0000256" key="1">
    <source>
        <dbReference type="ARBA" id="ARBA00023015"/>
    </source>
</evidence>
<dbReference type="InterPro" id="IPR050204">
    <property type="entry name" value="AraC_XylS_family_regulators"/>
</dbReference>
<keyword evidence="2" id="KW-0238">DNA-binding</keyword>
<dbReference type="InterPro" id="IPR018060">
    <property type="entry name" value="HTH_AraC"/>
</dbReference>
<keyword evidence="6" id="KW-1185">Reference proteome</keyword>
<dbReference type="Gene3D" id="1.10.10.60">
    <property type="entry name" value="Homeodomain-like"/>
    <property type="match status" value="1"/>
</dbReference>
<evidence type="ECO:0000256" key="3">
    <source>
        <dbReference type="ARBA" id="ARBA00023163"/>
    </source>
</evidence>
<evidence type="ECO:0000313" key="5">
    <source>
        <dbReference type="EMBL" id="WUX50488.1"/>
    </source>
</evidence>
<sequence length="274" mass="29438">MTPATGPSQAGPVANPVELPLGAPPRVLNLGVGVHGVTSDRDVFRLPGLWQLHVYGYAADLAVDTTAYAIRPGRVSVIPPGKRVEYRYRGRSEHLYAHFELPGDGEPARVPLIQDMGAEAPVLTDLLNRAVAATAHSPARVTAEVWAALWRVVDLGRRGTAGRPHACVEAAVAHIESRLHEPLTVPEVARAAGVSHNHLIRLFHAHLDSTVVAYIRARRMARARHLLRESTLSLSAIAAAVGMTDLQVFNKACRRELGASPRAVRAGAGDPDRV</sequence>
<dbReference type="PANTHER" id="PTHR46796:SF6">
    <property type="entry name" value="ARAC SUBFAMILY"/>
    <property type="match status" value="1"/>
</dbReference>
<gene>
    <name evidence="5" type="ORF">OG442_02385</name>
</gene>
<dbReference type="PANTHER" id="PTHR46796">
    <property type="entry name" value="HTH-TYPE TRANSCRIPTIONAL ACTIVATOR RHAS-RELATED"/>
    <property type="match status" value="1"/>
</dbReference>
<dbReference type="PROSITE" id="PS01124">
    <property type="entry name" value="HTH_ARAC_FAMILY_2"/>
    <property type="match status" value="1"/>
</dbReference>
<dbReference type="InterPro" id="IPR009057">
    <property type="entry name" value="Homeodomain-like_sf"/>
</dbReference>